<dbReference type="EMBL" id="JAJOMB010000027">
    <property type="protein sequence ID" value="MCD5316169.1"/>
    <property type="molecule type" value="Genomic_DNA"/>
</dbReference>
<evidence type="ECO:0008006" key="5">
    <source>
        <dbReference type="Google" id="ProtNLM"/>
    </source>
</evidence>
<gene>
    <name evidence="3" type="ORF">LR394_35265</name>
</gene>
<keyword evidence="2" id="KW-0812">Transmembrane</keyword>
<keyword evidence="2" id="KW-0472">Membrane</keyword>
<feature type="compositionally biased region" description="Acidic residues" evidence="1">
    <location>
        <begin position="119"/>
        <end position="128"/>
    </location>
</feature>
<reference evidence="3" key="1">
    <citation type="submission" date="2021-11" db="EMBL/GenBank/DDBJ databases">
        <title>Streptomyces corallinus and Kineosporia corallina sp. nov., two new coral-derived marine actinobacteria.</title>
        <authorList>
            <person name="Buangrab K."/>
            <person name="Sutthacheep M."/>
            <person name="Yeemin T."/>
            <person name="Harunari E."/>
            <person name="Igarashi Y."/>
            <person name="Sripreechasak P."/>
            <person name="Kanchanasin P."/>
            <person name="Tanasupawat S."/>
            <person name="Phongsopitanun W."/>
        </authorList>
    </citation>
    <scope>NUCLEOTIDE SEQUENCE</scope>
    <source>
        <strain evidence="3">JCM 31032</strain>
    </source>
</reference>
<proteinExistence type="predicted"/>
<evidence type="ECO:0000256" key="2">
    <source>
        <dbReference type="SAM" id="Phobius"/>
    </source>
</evidence>
<keyword evidence="2" id="KW-1133">Transmembrane helix</keyword>
<protein>
    <recommendedName>
        <fullName evidence="5">PrgI family protein</fullName>
    </recommendedName>
</protein>
<evidence type="ECO:0000313" key="4">
    <source>
        <dbReference type="Proteomes" id="UP001138997"/>
    </source>
</evidence>
<accession>A0A9X1NLV4</accession>
<comment type="caution">
    <text evidence="3">The sequence shown here is derived from an EMBL/GenBank/DDBJ whole genome shotgun (WGS) entry which is preliminary data.</text>
</comment>
<feature type="region of interest" description="Disordered" evidence="1">
    <location>
        <begin position="382"/>
        <end position="402"/>
    </location>
</feature>
<sequence>MSSQTVTRTGNGEAVRYRTYLGWQPEKVAFMFGVSGQRVALIVAAVLAAIWPLAAQRIQLAPIAWPIALLLAGFAFIRLGGRTLDEWVAAFVSYQLLRVRSQHRFVSAAFAPTTAPETNTEDDNADDVDGPHHDNDRADEHADEPRDNSGGEQDLGDQRGRRRWLVQRRAAQMDLPGVLAPLTFLEAQMGATAAGAMHEGDGALAVAYHRLDRTYTAVARVSYPGIGLVDSERREARVNGWGALLSGLCTEGQLIVRVQALQRMSPASGAALRRWHTDHLGTNAPQLAREITSGLLATAGVTTSQREGFLAFTMDSRRAASTIRAAGGGTAGAVKVLTRQLRAISSSVAGADVQIESWLGPRDLAEVIRTAYDPHAARTLAERRAASPAPGHFSSGPHTANGGALAAGVAPAVAGPAAAESLPGSYRHDGGFSATFWVQDWPRSQVFSTALAPLLGESTHRRAFSLHIEPLGPRTAERDVMRERTARSVAVRMRQRTGQIVPEHEQAALDRARAQDMDRAAGHGLVRFTGYVTVTVTDERLLEDACAELEADAAAARIELRRMWYAQDVGFAMSALPLGFGLPRKRF</sequence>
<feature type="transmembrane region" description="Helical" evidence="2">
    <location>
        <begin position="28"/>
        <end position="51"/>
    </location>
</feature>
<organism evidence="3 4">
    <name type="scientific">Kineosporia babensis</name>
    <dbReference type="NCBI Taxonomy" id="499548"/>
    <lineage>
        <taxon>Bacteria</taxon>
        <taxon>Bacillati</taxon>
        <taxon>Actinomycetota</taxon>
        <taxon>Actinomycetes</taxon>
        <taxon>Kineosporiales</taxon>
        <taxon>Kineosporiaceae</taxon>
        <taxon>Kineosporia</taxon>
    </lineage>
</organism>
<feature type="transmembrane region" description="Helical" evidence="2">
    <location>
        <begin position="63"/>
        <end position="81"/>
    </location>
</feature>
<dbReference type="RefSeq" id="WP_231449021.1">
    <property type="nucleotide sequence ID" value="NZ_JAJOMB010000027.1"/>
</dbReference>
<evidence type="ECO:0000256" key="1">
    <source>
        <dbReference type="SAM" id="MobiDB-lite"/>
    </source>
</evidence>
<dbReference type="Proteomes" id="UP001138997">
    <property type="component" value="Unassembled WGS sequence"/>
</dbReference>
<name>A0A9X1NLV4_9ACTN</name>
<keyword evidence="4" id="KW-1185">Reference proteome</keyword>
<feature type="region of interest" description="Disordered" evidence="1">
    <location>
        <begin position="112"/>
        <end position="159"/>
    </location>
</feature>
<dbReference type="NCBIfam" id="NF042935">
    <property type="entry name" value="SCO6880_fam"/>
    <property type="match status" value="2"/>
</dbReference>
<dbReference type="InterPro" id="IPR049978">
    <property type="entry name" value="SCO6880-like"/>
</dbReference>
<dbReference type="AlphaFoldDB" id="A0A9X1NLV4"/>
<evidence type="ECO:0000313" key="3">
    <source>
        <dbReference type="EMBL" id="MCD5316169.1"/>
    </source>
</evidence>
<feature type="compositionally biased region" description="Basic and acidic residues" evidence="1">
    <location>
        <begin position="129"/>
        <end position="149"/>
    </location>
</feature>